<feature type="compositionally biased region" description="Basic and acidic residues" evidence="11">
    <location>
        <begin position="679"/>
        <end position="691"/>
    </location>
</feature>
<keyword evidence="6 12" id="KW-1133">Transmembrane helix</keyword>
<reference evidence="15" key="1">
    <citation type="journal article" date="2013" name="Genome Announc.">
        <title>Genome sequence of the basidiomycetous yeast Pseudozyma antarctica T-34, a producer of the glycolipid biosurfactants mannosylerythritol lipids.</title>
        <authorList>
            <person name="Morita T."/>
            <person name="Koike H."/>
            <person name="Koyama Y."/>
            <person name="Hagiwara H."/>
            <person name="Ito E."/>
            <person name="Fukuoka T."/>
            <person name="Imura T."/>
            <person name="Machida M."/>
            <person name="Kitamoto D."/>
        </authorList>
    </citation>
    <scope>NUCLEOTIDE SEQUENCE [LARGE SCALE GENOMIC DNA]</scope>
    <source>
        <strain evidence="15">T-34</strain>
    </source>
</reference>
<feature type="region of interest" description="Disordered" evidence="11">
    <location>
        <begin position="636"/>
        <end position="700"/>
    </location>
</feature>
<comment type="subcellular location">
    <subcellularLocation>
        <location evidence="1">Membrane</location>
        <topology evidence="1">Multi-pass membrane protein</topology>
    </subcellularLocation>
</comment>
<dbReference type="EMBL" id="DF196788">
    <property type="protein sequence ID" value="GAC76892.1"/>
    <property type="molecule type" value="Genomic_DNA"/>
</dbReference>
<dbReference type="InterPro" id="IPR006153">
    <property type="entry name" value="Cation/H_exchanger_TM"/>
</dbReference>
<organism evidence="14 15">
    <name type="scientific">Pseudozyma antarctica (strain T-34)</name>
    <name type="common">Yeast</name>
    <name type="synonym">Candida antarctica</name>
    <dbReference type="NCBI Taxonomy" id="1151754"/>
    <lineage>
        <taxon>Eukaryota</taxon>
        <taxon>Fungi</taxon>
        <taxon>Dikarya</taxon>
        <taxon>Basidiomycota</taxon>
        <taxon>Ustilaginomycotina</taxon>
        <taxon>Ustilaginomycetes</taxon>
        <taxon>Ustilaginales</taxon>
        <taxon>Ustilaginaceae</taxon>
        <taxon>Moesziomyces</taxon>
    </lineage>
</organism>
<feature type="transmembrane region" description="Helical" evidence="12">
    <location>
        <begin position="448"/>
        <end position="470"/>
    </location>
</feature>
<feature type="region of interest" description="Disordered" evidence="11">
    <location>
        <begin position="500"/>
        <end position="541"/>
    </location>
</feature>
<feature type="transmembrane region" description="Helical" evidence="12">
    <location>
        <begin position="118"/>
        <end position="135"/>
    </location>
</feature>
<evidence type="ECO:0000256" key="11">
    <source>
        <dbReference type="SAM" id="MobiDB-lite"/>
    </source>
</evidence>
<feature type="transmembrane region" description="Helical" evidence="12">
    <location>
        <begin position="254"/>
        <end position="277"/>
    </location>
</feature>
<dbReference type="InterPro" id="IPR038770">
    <property type="entry name" value="Na+/solute_symporter_sf"/>
</dbReference>
<keyword evidence="3" id="KW-0813">Transport</keyword>
<feature type="compositionally biased region" description="Basic and acidic residues" evidence="11">
    <location>
        <begin position="764"/>
        <end position="782"/>
    </location>
</feature>
<accession>M9MID5</accession>
<evidence type="ECO:0000256" key="1">
    <source>
        <dbReference type="ARBA" id="ARBA00004141"/>
    </source>
</evidence>
<keyword evidence="10" id="KW-0739">Sodium transport</keyword>
<keyword evidence="5 12" id="KW-0812">Transmembrane</keyword>
<feature type="compositionally biased region" description="Polar residues" evidence="11">
    <location>
        <begin position="653"/>
        <end position="673"/>
    </location>
</feature>
<feature type="transmembrane region" description="Helical" evidence="12">
    <location>
        <begin position="373"/>
        <end position="391"/>
    </location>
</feature>
<evidence type="ECO:0000259" key="13">
    <source>
        <dbReference type="Pfam" id="PF00999"/>
    </source>
</evidence>
<dbReference type="STRING" id="1151754.M9MID5"/>
<dbReference type="GO" id="GO:0036376">
    <property type="term" value="P:sodium ion export across plasma membrane"/>
    <property type="evidence" value="ECO:0007669"/>
    <property type="project" value="InterPro"/>
</dbReference>
<evidence type="ECO:0000256" key="3">
    <source>
        <dbReference type="ARBA" id="ARBA00022448"/>
    </source>
</evidence>
<dbReference type="Proteomes" id="UP000011976">
    <property type="component" value="Unassembled WGS sequence"/>
</dbReference>
<name>M9MID5_PSEA3</name>
<proteinExistence type="inferred from homology"/>
<feature type="transmembrane region" description="Helical" evidence="12">
    <location>
        <begin position="56"/>
        <end position="74"/>
    </location>
</feature>
<dbReference type="PANTHER" id="PTHR31382:SF1">
    <property type="entry name" value="SODIUM ION_PROTON EXCHANGER (EUROFUNG)"/>
    <property type="match status" value="1"/>
</dbReference>
<evidence type="ECO:0000256" key="12">
    <source>
        <dbReference type="SAM" id="Phobius"/>
    </source>
</evidence>
<dbReference type="GO" id="GO:0015385">
    <property type="term" value="F:sodium:proton antiporter activity"/>
    <property type="evidence" value="ECO:0007669"/>
    <property type="project" value="InterPro"/>
</dbReference>
<protein>
    <submittedName>
        <fullName evidence="14">Na+/H+ antiporter</fullName>
    </submittedName>
</protein>
<dbReference type="GO" id="GO:0005886">
    <property type="term" value="C:plasma membrane"/>
    <property type="evidence" value="ECO:0007669"/>
    <property type="project" value="InterPro"/>
</dbReference>
<evidence type="ECO:0000256" key="6">
    <source>
        <dbReference type="ARBA" id="ARBA00022989"/>
    </source>
</evidence>
<comment type="similarity">
    <text evidence="2">Belongs to the fungal Na(+)/H(+) exchanger family.</text>
</comment>
<evidence type="ECO:0000256" key="7">
    <source>
        <dbReference type="ARBA" id="ARBA00023053"/>
    </source>
</evidence>
<evidence type="ECO:0000256" key="5">
    <source>
        <dbReference type="ARBA" id="ARBA00022692"/>
    </source>
</evidence>
<sequence length="800" mass="87663">MQSSSQLTSSNALMINTYGPNSLLAPRWSSIDQPGSPSTTMPAHVVEVDITEVSKSLAVLGGFIVIYGLLSYVVKERLYLSEPLLAVTVGIIVGPYVLNWVDPLSWGTTEETNYVTYQFTRIVVGIQVLFCGISLPKAYLWKEKFSLIILLFGIMTTAWFATALLIWGLIPNLTFLESLCIAAAVTPTDPVLANSITTGRYAEKHVPANVRNIIVAESGANDGLGFPFLYLAIYLLARTGEDVGSSVGTEVGRWVYAVVIYQILLSIAFGSLIGYLARKTLKWAESRSYIDKANFFAYGLGLAFFTLGTTGLFGSDDILACFIAGNSFTWDDWFRVRTEDNDFQEIIDTVLNMTVFVYIGAIIPWAAYSDPELQITGWRVVVLAILVLLLRRPPWVIAATKAIPAFRDFKESAFAGWFGPIGVGAVFYIQVALKQLPDDGTRDRLQAIYAPLVLFMVFASVLTHGVTIPVSKLGPGVVRRTATLTKTRSITFSRPMSRSNTIQANTLQNGRQGSPEGSDQLGAGRGTNSSGTSTHGHVGYNEEGKPLWNPLVATVDFGVHVLAFWRKDSFWRKDVSPGKHNALGGHGQGHPVRKTDISAPSRPIKQRSVEEDAVARVINESNGGQDIGLAQIEAEAEQRKSRLPPPTLELPTSSKAMPSPILQSPSTFGSRPTSAGEGKAVEKPEKPEKPEMPALTRTVSPRRFAILRALGKEIRDERDEADSEALKGWERGEERERKRLREMLMRSGSQPKPSEPTAVADDAQEAREAQEALVDDAPRAEPEADAQSTHSSQRRTLRFV</sequence>
<gene>
    <name evidence="14" type="ORF">PANT_22c00265</name>
</gene>
<dbReference type="Pfam" id="PF00999">
    <property type="entry name" value="Na_H_Exchanger"/>
    <property type="match status" value="1"/>
</dbReference>
<dbReference type="GO" id="GO:0042391">
    <property type="term" value="P:regulation of membrane potential"/>
    <property type="evidence" value="ECO:0007669"/>
    <property type="project" value="InterPro"/>
</dbReference>
<evidence type="ECO:0000256" key="2">
    <source>
        <dbReference type="ARBA" id="ARBA00005248"/>
    </source>
</evidence>
<keyword evidence="4" id="KW-0050">Antiport</keyword>
<feature type="compositionally biased region" description="Basic and acidic residues" evidence="11">
    <location>
        <begin position="712"/>
        <end position="744"/>
    </location>
</feature>
<feature type="transmembrane region" description="Helical" evidence="12">
    <location>
        <begin position="412"/>
        <end position="433"/>
    </location>
</feature>
<evidence type="ECO:0000256" key="8">
    <source>
        <dbReference type="ARBA" id="ARBA00023065"/>
    </source>
</evidence>
<feature type="transmembrane region" description="Helical" evidence="12">
    <location>
        <begin position="79"/>
        <end position="98"/>
    </location>
</feature>
<dbReference type="PANTHER" id="PTHR31382">
    <property type="entry name" value="NA(+)/H(+) ANTIPORTER"/>
    <property type="match status" value="1"/>
</dbReference>
<dbReference type="InterPro" id="IPR004712">
    <property type="entry name" value="Na+/H+_antiporter_fungi"/>
</dbReference>
<dbReference type="Gene3D" id="1.20.1530.20">
    <property type="match status" value="1"/>
</dbReference>
<keyword evidence="8" id="KW-0406">Ion transport</keyword>
<evidence type="ECO:0000256" key="9">
    <source>
        <dbReference type="ARBA" id="ARBA00023136"/>
    </source>
</evidence>
<feature type="transmembrane region" description="Helical" evidence="12">
    <location>
        <begin position="346"/>
        <end position="367"/>
    </location>
</feature>
<feature type="compositionally biased region" description="Polar residues" evidence="11">
    <location>
        <begin position="500"/>
        <end position="517"/>
    </location>
</feature>
<dbReference type="GO" id="GO:0120029">
    <property type="term" value="P:proton export across plasma membrane"/>
    <property type="evidence" value="ECO:0007669"/>
    <property type="project" value="InterPro"/>
</dbReference>
<feature type="region of interest" description="Disordered" evidence="11">
    <location>
        <begin position="581"/>
        <end position="609"/>
    </location>
</feature>
<evidence type="ECO:0000256" key="10">
    <source>
        <dbReference type="ARBA" id="ARBA00023201"/>
    </source>
</evidence>
<feature type="compositionally biased region" description="Polar residues" evidence="11">
    <location>
        <begin position="526"/>
        <end position="535"/>
    </location>
</feature>
<dbReference type="AlphaFoldDB" id="M9MID5"/>
<keyword evidence="9 12" id="KW-0472">Membrane</keyword>
<dbReference type="OrthoDB" id="2190219at2759"/>
<feature type="domain" description="Cation/H+ exchanger transmembrane" evidence="13">
    <location>
        <begin position="69"/>
        <end position="469"/>
    </location>
</feature>
<feature type="transmembrane region" description="Helical" evidence="12">
    <location>
        <begin position="147"/>
        <end position="170"/>
    </location>
</feature>
<feature type="region of interest" description="Disordered" evidence="11">
    <location>
        <begin position="712"/>
        <end position="800"/>
    </location>
</feature>
<dbReference type="FunFam" id="1.20.1530.20:FF:000015">
    <property type="entry name" value="Na(+)/H(+) antiporter 2"/>
    <property type="match status" value="1"/>
</dbReference>
<evidence type="ECO:0000313" key="14">
    <source>
        <dbReference type="EMBL" id="GAC76892.1"/>
    </source>
</evidence>
<evidence type="ECO:0000313" key="15">
    <source>
        <dbReference type="Proteomes" id="UP000011976"/>
    </source>
</evidence>
<evidence type="ECO:0000256" key="4">
    <source>
        <dbReference type="ARBA" id="ARBA00022449"/>
    </source>
</evidence>
<keyword evidence="7" id="KW-0915">Sodium</keyword>